<dbReference type="InterPro" id="IPR029010">
    <property type="entry name" value="ThuA-like"/>
</dbReference>
<dbReference type="Gene3D" id="3.40.50.880">
    <property type="match status" value="1"/>
</dbReference>
<sequence length="237" mass="25846">MAIFLVSCSPTLAPQKSAGRPSVLLFYKTRGFRHASIAAGIAALQQLGRENGIRVDTTRQPARLVPDTLQRYGAVVFLNTTGDVLDDAQQAAFEQYIAQGHGVWACTPPPTRSTTGPGTGGWWVLTSKATPRCSRQPATVLVSDTAHPATAFLPGRWVRTDEWYNFRDLAPDLRVLATLDETSYSGGLNGPHHSIVWCQSYGGGRAFYTAGGHTDESYTEPLFRRHLLGGLRYVLGR</sequence>
<feature type="domain" description="ThuA-like" evidence="1">
    <location>
        <begin position="23"/>
        <end position="234"/>
    </location>
</feature>
<proteinExistence type="predicted"/>
<dbReference type="PANTHER" id="PTHR40469:SF2">
    <property type="entry name" value="GALACTOSE-BINDING DOMAIN-LIKE SUPERFAMILY PROTEIN"/>
    <property type="match status" value="1"/>
</dbReference>
<comment type="caution">
    <text evidence="2">The sequence shown here is derived from an EMBL/GenBank/DDBJ whole genome shotgun (WGS) entry which is preliminary data.</text>
</comment>
<dbReference type="Proteomes" id="UP000597617">
    <property type="component" value="Unassembled WGS sequence"/>
</dbReference>
<dbReference type="PANTHER" id="PTHR40469">
    <property type="entry name" value="SECRETED GLYCOSYL HYDROLASE"/>
    <property type="match status" value="1"/>
</dbReference>
<keyword evidence="3" id="KW-1185">Reference proteome</keyword>
<evidence type="ECO:0000313" key="2">
    <source>
        <dbReference type="EMBL" id="MBF9239869.1"/>
    </source>
</evidence>
<evidence type="ECO:0000259" key="1">
    <source>
        <dbReference type="Pfam" id="PF06283"/>
    </source>
</evidence>
<reference evidence="2 3" key="1">
    <citation type="submission" date="2020-11" db="EMBL/GenBank/DDBJ databases">
        <authorList>
            <person name="Kim M.K."/>
        </authorList>
    </citation>
    <scope>NUCLEOTIDE SEQUENCE [LARGE SCALE GENOMIC DNA]</scope>
    <source>
        <strain evidence="2 3">BT683</strain>
    </source>
</reference>
<dbReference type="EMBL" id="JADQDQ010000020">
    <property type="protein sequence ID" value="MBF9239869.1"/>
    <property type="molecule type" value="Genomic_DNA"/>
</dbReference>
<gene>
    <name evidence="2" type="ORF">I2I05_20925</name>
</gene>
<dbReference type="RefSeq" id="WP_196284220.1">
    <property type="nucleotide sequence ID" value="NZ_JADQDQ010000020.1"/>
</dbReference>
<organism evidence="2 3">
    <name type="scientific">Hymenobacter jeongseonensis</name>
    <dbReference type="NCBI Taxonomy" id="2791027"/>
    <lineage>
        <taxon>Bacteria</taxon>
        <taxon>Pseudomonadati</taxon>
        <taxon>Bacteroidota</taxon>
        <taxon>Cytophagia</taxon>
        <taxon>Cytophagales</taxon>
        <taxon>Hymenobacteraceae</taxon>
        <taxon>Hymenobacter</taxon>
    </lineage>
</organism>
<name>A0ABS0IP91_9BACT</name>
<protein>
    <submittedName>
        <fullName evidence="2">ThuA domain-containing protein</fullName>
    </submittedName>
</protein>
<dbReference type="Pfam" id="PF06283">
    <property type="entry name" value="ThuA"/>
    <property type="match status" value="1"/>
</dbReference>
<accession>A0ABS0IP91</accession>
<dbReference type="InterPro" id="IPR029062">
    <property type="entry name" value="Class_I_gatase-like"/>
</dbReference>
<evidence type="ECO:0000313" key="3">
    <source>
        <dbReference type="Proteomes" id="UP000597617"/>
    </source>
</evidence>
<dbReference type="SUPFAM" id="SSF52317">
    <property type="entry name" value="Class I glutamine amidotransferase-like"/>
    <property type="match status" value="1"/>
</dbReference>